<dbReference type="PANTHER" id="PTHR46343:SF2">
    <property type="entry name" value="SUSHI_VON WILLEBRAND FACTOR TYPE A_EGF_PENTRAXIN DOMAIN-CONTAINING 1"/>
    <property type="match status" value="1"/>
</dbReference>
<evidence type="ECO:0000256" key="4">
    <source>
        <dbReference type="SAM" id="MobiDB-lite"/>
    </source>
</evidence>
<gene>
    <name evidence="7" type="ORF">AMK59_801</name>
</gene>
<dbReference type="InterPro" id="IPR009030">
    <property type="entry name" value="Growth_fac_rcpt_cys_sf"/>
</dbReference>
<feature type="disulfide bond" evidence="3">
    <location>
        <begin position="28"/>
        <end position="55"/>
    </location>
</feature>
<dbReference type="Proteomes" id="UP000051574">
    <property type="component" value="Unassembled WGS sequence"/>
</dbReference>
<reference evidence="7 8" key="1">
    <citation type="submission" date="2015-09" db="EMBL/GenBank/DDBJ databases">
        <title>Draft genome of the scarab beetle Oryctes borbonicus.</title>
        <authorList>
            <person name="Meyer J.M."/>
            <person name="Markov G.V."/>
            <person name="Baskaran P."/>
            <person name="Herrmann M."/>
            <person name="Sommer R.J."/>
            <person name="Roedelsperger C."/>
        </authorList>
    </citation>
    <scope>NUCLEOTIDE SEQUENCE [LARGE SCALE GENOMIC DNA]</scope>
    <source>
        <strain evidence="7">OB123</strain>
        <tissue evidence="7">Whole animal</tissue>
    </source>
</reference>
<dbReference type="SUPFAM" id="SSF57184">
    <property type="entry name" value="Growth factor receptor domain"/>
    <property type="match status" value="1"/>
</dbReference>
<feature type="compositionally biased region" description="Basic residues" evidence="4">
    <location>
        <begin position="467"/>
        <end position="481"/>
    </location>
</feature>
<evidence type="ECO:0000256" key="3">
    <source>
        <dbReference type="PROSITE-ProRule" id="PRU00302"/>
    </source>
</evidence>
<evidence type="ECO:0008006" key="9">
    <source>
        <dbReference type="Google" id="ProtNLM"/>
    </source>
</evidence>
<dbReference type="PANTHER" id="PTHR46343">
    <property type="entry name" value="HYR DOMAIN-CONTAINING PROTEIN"/>
    <property type="match status" value="1"/>
</dbReference>
<keyword evidence="8" id="KW-1185">Reference proteome</keyword>
<feature type="domain" description="HYR" evidence="5">
    <location>
        <begin position="121"/>
        <end position="205"/>
    </location>
</feature>
<evidence type="ECO:0000256" key="2">
    <source>
        <dbReference type="ARBA" id="ARBA00023157"/>
    </source>
</evidence>
<dbReference type="InterPro" id="IPR035976">
    <property type="entry name" value="Sushi/SCR/CCP_sf"/>
</dbReference>
<keyword evidence="1" id="KW-0677">Repeat</keyword>
<dbReference type="CDD" id="cd00033">
    <property type="entry name" value="CCP"/>
    <property type="match status" value="2"/>
</dbReference>
<feature type="domain" description="Sushi" evidence="6">
    <location>
        <begin position="1"/>
        <end position="57"/>
    </location>
</feature>
<evidence type="ECO:0000256" key="1">
    <source>
        <dbReference type="ARBA" id="ARBA00022737"/>
    </source>
</evidence>
<dbReference type="Gene3D" id="2.10.70.10">
    <property type="entry name" value="Complement Module, domain 1"/>
    <property type="match status" value="2"/>
</dbReference>
<feature type="domain" description="HYR" evidence="5">
    <location>
        <begin position="206"/>
        <end position="286"/>
    </location>
</feature>
<dbReference type="PROSITE" id="PS50923">
    <property type="entry name" value="SUSHI"/>
    <property type="match status" value="2"/>
</dbReference>
<dbReference type="OrthoDB" id="6515930at2759"/>
<dbReference type="EMBL" id="LJIG01000773">
    <property type="protein sequence ID" value="KRT86167.1"/>
    <property type="molecule type" value="Genomic_DNA"/>
</dbReference>
<organism evidence="7 8">
    <name type="scientific">Oryctes borbonicus</name>
    <dbReference type="NCBI Taxonomy" id="1629725"/>
    <lineage>
        <taxon>Eukaryota</taxon>
        <taxon>Metazoa</taxon>
        <taxon>Ecdysozoa</taxon>
        <taxon>Arthropoda</taxon>
        <taxon>Hexapoda</taxon>
        <taxon>Insecta</taxon>
        <taxon>Pterygota</taxon>
        <taxon>Neoptera</taxon>
        <taxon>Endopterygota</taxon>
        <taxon>Coleoptera</taxon>
        <taxon>Polyphaga</taxon>
        <taxon>Scarabaeiformia</taxon>
        <taxon>Scarabaeidae</taxon>
        <taxon>Dynastinae</taxon>
        <taxon>Oryctes</taxon>
    </lineage>
</organism>
<comment type="caution">
    <text evidence="3">Lacks conserved residue(s) required for the propagation of feature annotation.</text>
</comment>
<dbReference type="Pfam" id="PF07699">
    <property type="entry name" value="Ephrin_rec_like"/>
    <property type="match status" value="1"/>
</dbReference>
<dbReference type="InterPro" id="IPR043555">
    <property type="entry name" value="SRPX-like"/>
</dbReference>
<keyword evidence="3" id="KW-0768">Sushi</keyword>
<keyword evidence="2 3" id="KW-1015">Disulfide bond</keyword>
<dbReference type="Pfam" id="PF00084">
    <property type="entry name" value="Sushi"/>
    <property type="match status" value="1"/>
</dbReference>
<evidence type="ECO:0000313" key="7">
    <source>
        <dbReference type="EMBL" id="KRT86167.1"/>
    </source>
</evidence>
<feature type="region of interest" description="Disordered" evidence="4">
    <location>
        <begin position="461"/>
        <end position="481"/>
    </location>
</feature>
<dbReference type="InterPro" id="IPR003410">
    <property type="entry name" value="HYR_dom"/>
</dbReference>
<proteinExistence type="predicted"/>
<dbReference type="Pfam" id="PF02494">
    <property type="entry name" value="HYR"/>
    <property type="match status" value="2"/>
</dbReference>
<dbReference type="SMART" id="SM00032">
    <property type="entry name" value="CCP"/>
    <property type="match status" value="3"/>
</dbReference>
<name>A0A0T6BH01_9SCAR</name>
<evidence type="ECO:0000259" key="6">
    <source>
        <dbReference type="PROSITE" id="PS50923"/>
    </source>
</evidence>
<dbReference type="PROSITE" id="PS50825">
    <property type="entry name" value="HYR"/>
    <property type="match status" value="2"/>
</dbReference>
<dbReference type="AlphaFoldDB" id="A0A0T6BH01"/>
<evidence type="ECO:0000313" key="8">
    <source>
        <dbReference type="Proteomes" id="UP000051574"/>
    </source>
</evidence>
<dbReference type="InterPro" id="IPR011641">
    <property type="entry name" value="Tyr-kin_ephrin_A/B_rcpt-like"/>
</dbReference>
<dbReference type="SMART" id="SM01411">
    <property type="entry name" value="Ephrin_rec_like"/>
    <property type="match status" value="1"/>
</dbReference>
<dbReference type="Gene3D" id="2.10.50.10">
    <property type="entry name" value="Tumor Necrosis Factor Receptor, subunit A, domain 2"/>
    <property type="match status" value="1"/>
</dbReference>
<dbReference type="SUPFAM" id="SSF57535">
    <property type="entry name" value="Complement control module/SCR domain"/>
    <property type="match status" value="2"/>
</dbReference>
<feature type="domain" description="Sushi" evidence="6">
    <location>
        <begin position="58"/>
        <end position="122"/>
    </location>
</feature>
<protein>
    <recommendedName>
        <fullName evidence="9">HYR domain-containing protein</fullName>
    </recommendedName>
</protein>
<comment type="caution">
    <text evidence="7">The sequence shown here is derived from an EMBL/GenBank/DDBJ whole genome shotgun (WGS) entry which is preliminary data.</text>
</comment>
<evidence type="ECO:0000259" key="5">
    <source>
        <dbReference type="PROSITE" id="PS50825"/>
    </source>
</evidence>
<dbReference type="InterPro" id="IPR000436">
    <property type="entry name" value="Sushi_SCR_CCP_dom"/>
</dbReference>
<accession>A0A0T6BH01</accession>
<sequence>MICQHSDLDMTYTTEPDLPVDTVCSFACERGRTLVGSRQRTCLPLAHWDGLKTSCKQVKCNKLAKLQFGRIEPKSCTYGKQAFGKTCSFSCDEGFEIVGPREKHCTGLYGTWSGKRETKCKDVTKPRIVCPENIRNNTLPGKNYGQAIWLLPNATDNSGINVTLWTKPSIKDMASFKFKIGTTNVTYFAQDMFKNTARCNFIVEIYDNEKPTIEDCEDPPPFLSSEKSGTDVLWDEPNIFDNSQNVNVTKSHEFGFFKTGTTQVTYTAIDLSGNINTCTLNITIEENACKLLPDPLYGKSECVDSEKGVKCVITCLEGYAVPIIEQTETIDTENGSTQFVCDNENPIWYNYENQIFPECTVTELPIEVSENVAIDLESEDMLEICKNETRLMQVSNFNVNVGEKLFRDNVLFQLNDNAKNDIATTLYEVCNDIECRVDTEAVCDDYRSVLEELSNLVKRQAVQNTTKRPRKGRKHRRKKNKKIKVNVHIEAETNQKYKRNKLLTIKDRISNIQTLAGNNVTRIDFKETKIKCFPGNVRKKLRCVRCPVGTFHNATRNSCQSCKIGFYNDKLGQTACISCPLNYSTRKLQAKTINDCIGKIRIFINTS</sequence>